<evidence type="ECO:0000256" key="3">
    <source>
        <dbReference type="ARBA" id="ARBA00022694"/>
    </source>
</evidence>
<dbReference type="Pfam" id="PF01509">
    <property type="entry name" value="TruB_N"/>
    <property type="match status" value="1"/>
</dbReference>
<dbReference type="EMBL" id="RZIJ01000005">
    <property type="protein sequence ID" value="RUQ73693.1"/>
    <property type="molecule type" value="Genomic_DNA"/>
</dbReference>
<reference evidence="8 9" key="1">
    <citation type="submission" date="2018-12" db="EMBL/GenBank/DDBJ databases">
        <authorList>
            <person name="Yang Y."/>
        </authorList>
    </citation>
    <scope>NUCLEOTIDE SEQUENCE [LARGE SCALE GENOMIC DNA]</scope>
    <source>
        <strain evidence="8 9">GSF71</strain>
    </source>
</reference>
<dbReference type="OrthoDB" id="9802309at2"/>
<keyword evidence="4 5" id="KW-0413">Isomerase</keyword>
<dbReference type="Gene3D" id="3.30.2350.10">
    <property type="entry name" value="Pseudouridine synthase"/>
    <property type="match status" value="1"/>
</dbReference>
<dbReference type="InterPro" id="IPR002501">
    <property type="entry name" value="PsdUridine_synth_N"/>
</dbReference>
<dbReference type="InterPro" id="IPR020103">
    <property type="entry name" value="PsdUridine_synth_cat_dom_sf"/>
</dbReference>
<keyword evidence="9" id="KW-1185">Reference proteome</keyword>
<comment type="function">
    <text evidence="5">Responsible for synthesis of pseudouridine from uracil-55 in the psi GC loop of transfer RNAs.</text>
</comment>
<evidence type="ECO:0000256" key="1">
    <source>
        <dbReference type="ARBA" id="ARBA00000385"/>
    </source>
</evidence>
<dbReference type="GO" id="GO:0031119">
    <property type="term" value="P:tRNA pseudouridine synthesis"/>
    <property type="evidence" value="ECO:0007669"/>
    <property type="project" value="UniProtKB-UniRule"/>
</dbReference>
<sequence length="312" mass="33714">MARKRKGEPIHGWIILDKPEGMSSTQALSKVRRLLNAEKGGHGGTLDPLATGILPIALGEATKTVSYAMDGAKTYRFSVRWGERTSTDDREGEVIDRSDHRPTTEAIQGALPAFLGDLDQVPPQFSAIKIGGERAYDIAREGDVVDLASRTVRIDRFELVEQPDADHAVFEVDCGKGTYVRSLARDLAEALGTVGHVALLRRLRVGPFTLDGAISLDELATLEQGAAVERLLLPIETALDDIPALALTEAEAHRLRHGQTVALLTRQDRERLEALRGTGDGDGTVIALFGGKPVALARVEGAEVRPVRVLNL</sequence>
<dbReference type="InterPro" id="IPR032819">
    <property type="entry name" value="TruB_C"/>
</dbReference>
<dbReference type="PANTHER" id="PTHR13767">
    <property type="entry name" value="TRNA-PSEUDOURIDINE SYNTHASE"/>
    <property type="match status" value="1"/>
</dbReference>
<dbReference type="EC" id="5.4.99.25" evidence="5"/>
<dbReference type="AlphaFoldDB" id="A0A3S0XNY2"/>
<feature type="active site" description="Nucleophile" evidence="5">
    <location>
        <position position="47"/>
    </location>
</feature>
<dbReference type="GO" id="GO:0160148">
    <property type="term" value="F:tRNA pseudouridine(55) synthase activity"/>
    <property type="evidence" value="ECO:0007669"/>
    <property type="project" value="UniProtKB-EC"/>
</dbReference>
<accession>A0A3S0XNY2</accession>
<keyword evidence="3 5" id="KW-0819">tRNA processing</keyword>
<evidence type="ECO:0000259" key="7">
    <source>
        <dbReference type="Pfam" id="PF16198"/>
    </source>
</evidence>
<gene>
    <name evidence="5 8" type="primary">truB</name>
    <name evidence="8" type="ORF">EJ913_08500</name>
</gene>
<dbReference type="Pfam" id="PF16198">
    <property type="entry name" value="TruB_C_2"/>
    <property type="match status" value="1"/>
</dbReference>
<dbReference type="InterPro" id="IPR014780">
    <property type="entry name" value="tRNA_psdUridine_synth_TruB"/>
</dbReference>
<evidence type="ECO:0000313" key="8">
    <source>
        <dbReference type="EMBL" id="RUQ73693.1"/>
    </source>
</evidence>
<evidence type="ECO:0000313" key="9">
    <source>
        <dbReference type="Proteomes" id="UP000280346"/>
    </source>
</evidence>
<dbReference type="RefSeq" id="WP_126996743.1">
    <property type="nucleotide sequence ID" value="NZ_CP173190.1"/>
</dbReference>
<organism evidence="8 9">
    <name type="scientific">Azospirillum doebereinerae</name>
    <dbReference type="NCBI Taxonomy" id="92933"/>
    <lineage>
        <taxon>Bacteria</taxon>
        <taxon>Pseudomonadati</taxon>
        <taxon>Pseudomonadota</taxon>
        <taxon>Alphaproteobacteria</taxon>
        <taxon>Rhodospirillales</taxon>
        <taxon>Azospirillaceae</taxon>
        <taxon>Azospirillum</taxon>
    </lineage>
</organism>
<comment type="catalytic activity">
    <reaction evidence="1 5">
        <text>uridine(55) in tRNA = pseudouridine(55) in tRNA</text>
        <dbReference type="Rhea" id="RHEA:42532"/>
        <dbReference type="Rhea" id="RHEA-COMP:10101"/>
        <dbReference type="Rhea" id="RHEA-COMP:10102"/>
        <dbReference type="ChEBI" id="CHEBI:65314"/>
        <dbReference type="ChEBI" id="CHEBI:65315"/>
        <dbReference type="EC" id="5.4.99.25"/>
    </reaction>
</comment>
<dbReference type="GO" id="GO:1990481">
    <property type="term" value="P:mRNA pseudouridine synthesis"/>
    <property type="evidence" value="ECO:0007669"/>
    <property type="project" value="TreeGrafter"/>
</dbReference>
<protein>
    <recommendedName>
        <fullName evidence="5">tRNA pseudouridine synthase B</fullName>
        <ecNumber evidence="5">5.4.99.25</ecNumber>
    </recommendedName>
    <alternativeName>
        <fullName evidence="5">tRNA pseudouridine(55) synthase</fullName>
        <shortName evidence="5">Psi55 synthase</shortName>
    </alternativeName>
    <alternativeName>
        <fullName evidence="5">tRNA pseudouridylate synthase</fullName>
    </alternativeName>
    <alternativeName>
        <fullName evidence="5">tRNA-uridine isomerase</fullName>
    </alternativeName>
</protein>
<dbReference type="SUPFAM" id="SSF55120">
    <property type="entry name" value="Pseudouridine synthase"/>
    <property type="match status" value="1"/>
</dbReference>
<name>A0A3S0XNY2_9PROT</name>
<evidence type="ECO:0000256" key="5">
    <source>
        <dbReference type="HAMAP-Rule" id="MF_01080"/>
    </source>
</evidence>
<dbReference type="PANTHER" id="PTHR13767:SF2">
    <property type="entry name" value="PSEUDOURIDYLATE SYNTHASE TRUB1"/>
    <property type="match status" value="1"/>
</dbReference>
<evidence type="ECO:0000256" key="4">
    <source>
        <dbReference type="ARBA" id="ARBA00023235"/>
    </source>
</evidence>
<proteinExistence type="inferred from homology"/>
<dbReference type="GO" id="GO:0003723">
    <property type="term" value="F:RNA binding"/>
    <property type="evidence" value="ECO:0007669"/>
    <property type="project" value="InterPro"/>
</dbReference>
<dbReference type="CDD" id="cd02573">
    <property type="entry name" value="PseudoU_synth_EcTruB"/>
    <property type="match status" value="1"/>
</dbReference>
<dbReference type="HAMAP" id="MF_01080">
    <property type="entry name" value="TruB_bact"/>
    <property type="match status" value="1"/>
</dbReference>
<evidence type="ECO:0000256" key="2">
    <source>
        <dbReference type="ARBA" id="ARBA00005642"/>
    </source>
</evidence>
<comment type="caution">
    <text evidence="8">The sequence shown here is derived from an EMBL/GenBank/DDBJ whole genome shotgun (WGS) entry which is preliminary data.</text>
</comment>
<evidence type="ECO:0000259" key="6">
    <source>
        <dbReference type="Pfam" id="PF01509"/>
    </source>
</evidence>
<comment type="similarity">
    <text evidence="2 5">Belongs to the pseudouridine synthase TruB family. Type 1 subfamily.</text>
</comment>
<feature type="domain" description="tRNA pseudouridylate synthase B C-terminal" evidence="7">
    <location>
        <begin position="181"/>
        <end position="239"/>
    </location>
</feature>
<dbReference type="Proteomes" id="UP000280346">
    <property type="component" value="Unassembled WGS sequence"/>
</dbReference>
<feature type="domain" description="Pseudouridine synthase II N-terminal" evidence="6">
    <location>
        <begin position="32"/>
        <end position="180"/>
    </location>
</feature>
<dbReference type="NCBIfam" id="TIGR00431">
    <property type="entry name" value="TruB"/>
    <property type="match status" value="1"/>
</dbReference>